<sequence>MYRDASRVMEQLLLQQGTRGAKRDAASIAGPGASSRKRARKQPVAKVGLKALALGNNIKNKTKTYAVVCETLKYRDTLDAVLRGAKLAPSQLARSTGLLYVMLYDHLFGKGIKGGGAVKRAIIEQDKALRTSLAEIMREKGAKAPEDLLPAHIRDAPKFPRYARVNEIVASVASVRATLAGAQDEKSTSRKALTLEQDAHIPSLLRFPHGTDLHDHTLVNSGKIILQDKASCLPAEAIRLACARFRQNGAIPFDALDATAAPGNKTSQLAANGFRRVFAFDKSSRRLDLLQRRMKQAHADGIVTATCQDFLSVEPSDKELADVRVILLDPSCSGSGMVGRVDHLLDAAESDPDAEENDATQTDRLENLASFQLECLEHAMSFPQVECISYSTCSVHSVENEGVVAAALKAHPDFVLTRALPSWPTRGVASEGLSAQDAAMLVRADPAKDETSGFFVALFLRKNSTLATLDDAEVKRRKKKNLARKRWRKQARSTTATVDATAETNGTASS</sequence>
<dbReference type="OrthoDB" id="435282at2759"/>
<feature type="region of interest" description="Disordered" evidence="6">
    <location>
        <begin position="478"/>
        <end position="510"/>
    </location>
</feature>
<evidence type="ECO:0000256" key="2">
    <source>
        <dbReference type="ARBA" id="ARBA00022679"/>
    </source>
</evidence>
<feature type="compositionally biased region" description="Polar residues" evidence="6">
    <location>
        <begin position="492"/>
        <end position="510"/>
    </location>
</feature>
<dbReference type="PROSITE" id="PS51686">
    <property type="entry name" value="SAM_MT_RSMB_NOP"/>
    <property type="match status" value="1"/>
</dbReference>
<feature type="binding site" evidence="5">
    <location>
        <position position="309"/>
    </location>
    <ligand>
        <name>S-adenosyl-L-methionine</name>
        <dbReference type="ChEBI" id="CHEBI:59789"/>
    </ligand>
</feature>
<evidence type="ECO:0000256" key="1">
    <source>
        <dbReference type="ARBA" id="ARBA00022603"/>
    </source>
</evidence>
<evidence type="ECO:0000256" key="3">
    <source>
        <dbReference type="ARBA" id="ARBA00022691"/>
    </source>
</evidence>
<dbReference type="Gene3D" id="3.30.70.1170">
    <property type="entry name" value="Sun protein, domain 3"/>
    <property type="match status" value="1"/>
</dbReference>
<dbReference type="Gene3D" id="3.40.50.150">
    <property type="entry name" value="Vaccinia Virus protein VP39"/>
    <property type="match status" value="1"/>
</dbReference>
<evidence type="ECO:0000313" key="8">
    <source>
        <dbReference type="EMBL" id="GBG27581.1"/>
    </source>
</evidence>
<name>A0A2R5GH30_9STRA</name>
<dbReference type="GO" id="GO:0005730">
    <property type="term" value="C:nucleolus"/>
    <property type="evidence" value="ECO:0007669"/>
    <property type="project" value="TreeGrafter"/>
</dbReference>
<evidence type="ECO:0000256" key="5">
    <source>
        <dbReference type="PROSITE-ProRule" id="PRU01023"/>
    </source>
</evidence>
<organism evidence="8 9">
    <name type="scientific">Hondaea fermentalgiana</name>
    <dbReference type="NCBI Taxonomy" id="2315210"/>
    <lineage>
        <taxon>Eukaryota</taxon>
        <taxon>Sar</taxon>
        <taxon>Stramenopiles</taxon>
        <taxon>Bigyra</taxon>
        <taxon>Labyrinthulomycetes</taxon>
        <taxon>Thraustochytrida</taxon>
        <taxon>Thraustochytriidae</taxon>
        <taxon>Hondaea</taxon>
    </lineage>
</organism>
<feature type="domain" description="SAM-dependent MTase RsmB/NOP-type" evidence="7">
    <location>
        <begin position="151"/>
        <end position="462"/>
    </location>
</feature>
<comment type="caution">
    <text evidence="5">Lacks conserved residue(s) required for the propagation of feature annotation.</text>
</comment>
<evidence type="ECO:0000313" key="9">
    <source>
        <dbReference type="Proteomes" id="UP000241890"/>
    </source>
</evidence>
<evidence type="ECO:0000259" key="7">
    <source>
        <dbReference type="PROSITE" id="PS51686"/>
    </source>
</evidence>
<protein>
    <submittedName>
        <fullName evidence="8">25S rRNA cytosine-C5-methyltransferase rcm1</fullName>
    </submittedName>
</protein>
<gene>
    <name evidence="8" type="ORF">FCC1311_038042</name>
</gene>
<feature type="binding site" evidence="5">
    <location>
        <position position="329"/>
    </location>
    <ligand>
        <name>S-adenosyl-L-methionine</name>
        <dbReference type="ChEBI" id="CHEBI:59789"/>
    </ligand>
</feature>
<accession>A0A2R5GH30</accession>
<evidence type="ECO:0000256" key="4">
    <source>
        <dbReference type="ARBA" id="ARBA00022884"/>
    </source>
</evidence>
<feature type="binding site" evidence="5">
    <location>
        <position position="281"/>
    </location>
    <ligand>
        <name>S-adenosyl-L-methionine</name>
        <dbReference type="ChEBI" id="CHEBI:59789"/>
    </ligand>
</feature>
<comment type="similarity">
    <text evidence="5">Belongs to the class I-like SAM-binding methyltransferase superfamily. RsmB/NOP family.</text>
</comment>
<dbReference type="Pfam" id="PF01189">
    <property type="entry name" value="Methyltr_RsmB-F"/>
    <property type="match status" value="1"/>
</dbReference>
<dbReference type="AlphaFoldDB" id="A0A2R5GH30"/>
<dbReference type="Pfam" id="PF21153">
    <property type="entry name" value="NSUN5_N"/>
    <property type="match status" value="1"/>
</dbReference>
<keyword evidence="3 5" id="KW-0949">S-adenosyl-L-methionine</keyword>
<dbReference type="GO" id="GO:0003723">
    <property type="term" value="F:RNA binding"/>
    <property type="evidence" value="ECO:0007669"/>
    <property type="project" value="UniProtKB-UniRule"/>
</dbReference>
<dbReference type="InterPro" id="IPR049561">
    <property type="entry name" value="NSUN5_7_fdxn-like"/>
</dbReference>
<dbReference type="GO" id="GO:0070475">
    <property type="term" value="P:rRNA base methylation"/>
    <property type="evidence" value="ECO:0007669"/>
    <property type="project" value="TreeGrafter"/>
</dbReference>
<proteinExistence type="inferred from homology"/>
<reference evidence="8 9" key="1">
    <citation type="submission" date="2017-12" db="EMBL/GenBank/DDBJ databases">
        <title>Sequencing, de novo assembly and annotation of complete genome of a new Thraustochytrid species, strain FCC1311.</title>
        <authorList>
            <person name="Sedici K."/>
            <person name="Godart F."/>
            <person name="Aiese Cigliano R."/>
            <person name="Sanseverino W."/>
            <person name="Barakat M."/>
            <person name="Ortet P."/>
            <person name="Marechal E."/>
            <person name="Cagnac O."/>
            <person name="Amato A."/>
        </authorList>
    </citation>
    <scope>NUCLEOTIDE SEQUENCE [LARGE SCALE GENOMIC DNA]</scope>
</reference>
<keyword evidence="1 5" id="KW-0489">Methyltransferase</keyword>
<dbReference type="InParanoid" id="A0A2R5GH30"/>
<dbReference type="PANTHER" id="PTHR22807">
    <property type="entry name" value="NOP2 YEAST -RELATED NOL1/NOP2/FMU SUN DOMAIN-CONTAINING"/>
    <property type="match status" value="1"/>
</dbReference>
<dbReference type="Pfam" id="PF21148">
    <property type="entry name" value="NSUN5_fdxn-like"/>
    <property type="match status" value="1"/>
</dbReference>
<dbReference type="Proteomes" id="UP000241890">
    <property type="component" value="Unassembled WGS sequence"/>
</dbReference>
<dbReference type="InterPro" id="IPR001678">
    <property type="entry name" value="MeTrfase_RsmB-F_NOP2_dom"/>
</dbReference>
<feature type="compositionally biased region" description="Basic residues" evidence="6">
    <location>
        <begin position="478"/>
        <end position="491"/>
    </location>
</feature>
<keyword evidence="4 5" id="KW-0694">RNA-binding</keyword>
<dbReference type="GO" id="GO:0008173">
    <property type="term" value="F:RNA methyltransferase activity"/>
    <property type="evidence" value="ECO:0007669"/>
    <property type="project" value="InterPro"/>
</dbReference>
<dbReference type="EMBL" id="BEYU01000033">
    <property type="protein sequence ID" value="GBG27581.1"/>
    <property type="molecule type" value="Genomic_DNA"/>
</dbReference>
<comment type="caution">
    <text evidence="8">The sequence shown here is derived from an EMBL/GenBank/DDBJ whole genome shotgun (WGS) entry which is preliminary data.</text>
</comment>
<dbReference type="InterPro" id="IPR049560">
    <property type="entry name" value="MeTrfase_RsmB-F_NOP2_cat"/>
</dbReference>
<dbReference type="InterPro" id="IPR029063">
    <property type="entry name" value="SAM-dependent_MTases_sf"/>
</dbReference>
<dbReference type="PRINTS" id="PR02008">
    <property type="entry name" value="RCMTFAMILY"/>
</dbReference>
<dbReference type="PANTHER" id="PTHR22807:SF4">
    <property type="entry name" value="28S RRNA (CYTOSINE-C(5))-METHYLTRANSFERASE"/>
    <property type="match status" value="1"/>
</dbReference>
<dbReference type="InterPro" id="IPR048889">
    <property type="entry name" value="NSUN5_RCM1_N"/>
</dbReference>
<keyword evidence="9" id="KW-1185">Reference proteome</keyword>
<keyword evidence="2 5" id="KW-0808">Transferase</keyword>
<dbReference type="InterPro" id="IPR023267">
    <property type="entry name" value="RCMT"/>
</dbReference>
<evidence type="ECO:0000256" key="6">
    <source>
        <dbReference type="SAM" id="MobiDB-lite"/>
    </source>
</evidence>
<feature type="active site" description="Nucleophile" evidence="5">
    <location>
        <position position="393"/>
    </location>
</feature>
<dbReference type="SUPFAM" id="SSF53335">
    <property type="entry name" value="S-adenosyl-L-methionine-dependent methyltransferases"/>
    <property type="match status" value="1"/>
</dbReference>
<dbReference type="CDD" id="cd02440">
    <property type="entry name" value="AdoMet_MTases"/>
    <property type="match status" value="1"/>
</dbReference>